<keyword evidence="6" id="KW-1185">Reference proteome</keyword>
<dbReference type="InterPro" id="IPR020449">
    <property type="entry name" value="Tscrpt_reg_AraC-type_HTH"/>
</dbReference>
<evidence type="ECO:0000313" key="6">
    <source>
        <dbReference type="Proteomes" id="UP000236745"/>
    </source>
</evidence>
<dbReference type="InterPro" id="IPR050204">
    <property type="entry name" value="AraC_XylS_family_regulators"/>
</dbReference>
<evidence type="ECO:0000256" key="2">
    <source>
        <dbReference type="ARBA" id="ARBA00023125"/>
    </source>
</evidence>
<accession>A0A1H6C0S8</accession>
<dbReference type="AlphaFoldDB" id="A0A1H6C0S8"/>
<protein>
    <submittedName>
        <fullName evidence="5">Transcriptional regulator, AraC family</fullName>
    </submittedName>
</protein>
<keyword evidence="1" id="KW-0805">Transcription regulation</keyword>
<dbReference type="InterPro" id="IPR035418">
    <property type="entry name" value="AraC-bd_2"/>
</dbReference>
<dbReference type="Pfam" id="PF14525">
    <property type="entry name" value="AraC_binding_2"/>
    <property type="match status" value="1"/>
</dbReference>
<evidence type="ECO:0000313" key="5">
    <source>
        <dbReference type="EMBL" id="SEG66579.1"/>
    </source>
</evidence>
<name>A0A1H6C0S8_9GAMM</name>
<reference evidence="5 6" key="1">
    <citation type="submission" date="2016-10" db="EMBL/GenBank/DDBJ databases">
        <authorList>
            <person name="de Groot N.N."/>
        </authorList>
    </citation>
    <scope>NUCLEOTIDE SEQUENCE [LARGE SCALE GENOMIC DNA]</scope>
    <source>
        <strain evidence="5 6">DSM 22012</strain>
    </source>
</reference>
<evidence type="ECO:0000256" key="3">
    <source>
        <dbReference type="ARBA" id="ARBA00023163"/>
    </source>
</evidence>
<dbReference type="Proteomes" id="UP000236745">
    <property type="component" value="Unassembled WGS sequence"/>
</dbReference>
<evidence type="ECO:0000259" key="4">
    <source>
        <dbReference type="PROSITE" id="PS01124"/>
    </source>
</evidence>
<dbReference type="PANTHER" id="PTHR46796:SF6">
    <property type="entry name" value="ARAC SUBFAMILY"/>
    <property type="match status" value="1"/>
</dbReference>
<dbReference type="EMBL" id="FNVQ01000003">
    <property type="protein sequence ID" value="SEG66579.1"/>
    <property type="molecule type" value="Genomic_DNA"/>
</dbReference>
<dbReference type="InterPro" id="IPR009057">
    <property type="entry name" value="Homeodomain-like_sf"/>
</dbReference>
<keyword evidence="3" id="KW-0804">Transcription</keyword>
<dbReference type="InterPro" id="IPR018060">
    <property type="entry name" value="HTH_AraC"/>
</dbReference>
<dbReference type="Pfam" id="PF12833">
    <property type="entry name" value="HTH_18"/>
    <property type="match status" value="1"/>
</dbReference>
<dbReference type="SUPFAM" id="SSF46689">
    <property type="entry name" value="Homeodomain-like"/>
    <property type="match status" value="1"/>
</dbReference>
<gene>
    <name evidence="5" type="ORF">SAMN05444390_10369</name>
</gene>
<dbReference type="GO" id="GO:0043565">
    <property type="term" value="F:sequence-specific DNA binding"/>
    <property type="evidence" value="ECO:0007669"/>
    <property type="project" value="InterPro"/>
</dbReference>
<dbReference type="PANTHER" id="PTHR46796">
    <property type="entry name" value="HTH-TYPE TRANSCRIPTIONAL ACTIVATOR RHAS-RELATED"/>
    <property type="match status" value="1"/>
</dbReference>
<organism evidence="5 6">
    <name type="scientific">Marinobacterium lutimaris</name>
    <dbReference type="NCBI Taxonomy" id="568106"/>
    <lineage>
        <taxon>Bacteria</taxon>
        <taxon>Pseudomonadati</taxon>
        <taxon>Pseudomonadota</taxon>
        <taxon>Gammaproteobacteria</taxon>
        <taxon>Oceanospirillales</taxon>
        <taxon>Oceanospirillaceae</taxon>
        <taxon>Marinobacterium</taxon>
    </lineage>
</organism>
<dbReference type="PROSITE" id="PS01124">
    <property type="entry name" value="HTH_ARAC_FAMILY_2"/>
    <property type="match status" value="1"/>
</dbReference>
<dbReference type="PRINTS" id="PR00032">
    <property type="entry name" value="HTHARAC"/>
</dbReference>
<dbReference type="RefSeq" id="WP_104003935.1">
    <property type="nucleotide sequence ID" value="NZ_FNVQ01000003.1"/>
</dbReference>
<evidence type="ECO:0000256" key="1">
    <source>
        <dbReference type="ARBA" id="ARBA00023015"/>
    </source>
</evidence>
<keyword evidence="2" id="KW-0238">DNA-binding</keyword>
<dbReference type="GO" id="GO:0003700">
    <property type="term" value="F:DNA-binding transcription factor activity"/>
    <property type="evidence" value="ECO:0007669"/>
    <property type="project" value="InterPro"/>
</dbReference>
<dbReference type="SMART" id="SM00342">
    <property type="entry name" value="HTH_ARAC"/>
    <property type="match status" value="1"/>
</dbReference>
<dbReference type="Gene3D" id="1.10.10.60">
    <property type="entry name" value="Homeodomain-like"/>
    <property type="match status" value="1"/>
</dbReference>
<sequence>MDNLIAAASAKGWVSTHDIPAVERRSFWLNQVNDRLIKVDCPSEEKTGINASLRHLDLDRLRLNQIRANTHSIQRSQADIAGDDRHSVFLCFMRGGDGFSYQGTQCVQHSPGDIILYDTRMPYGQGFPADMEMVVMDLPEIIARQYLRDWKRGDLLHLHRDTRFSDTSCAKLFELLDTLVAPSIDGGRQLSAADEMLENIGALISNICSGDRDLDFWRLCCRYIQQHLQDESLSSVRLAKELNTSTRRLHRTFADNGISVQNYIWKQRLEQCRKEIITPSLSNRSVSEIAFKWGFNDASHFSRRYKAHYGESPVETRKSMRDAV</sequence>
<feature type="domain" description="HTH araC/xylS-type" evidence="4">
    <location>
        <begin position="218"/>
        <end position="319"/>
    </location>
</feature>
<dbReference type="OrthoDB" id="9816461at2"/>
<proteinExistence type="predicted"/>